<dbReference type="Proteomes" id="UP000677228">
    <property type="component" value="Unassembled WGS sequence"/>
</dbReference>
<evidence type="ECO:0000256" key="4">
    <source>
        <dbReference type="ARBA" id="ARBA00022856"/>
    </source>
</evidence>
<proteinExistence type="predicted"/>
<evidence type="ECO:0000256" key="8">
    <source>
        <dbReference type="SAM" id="Phobius"/>
    </source>
</evidence>
<evidence type="ECO:0000256" key="6">
    <source>
        <dbReference type="ARBA" id="ARBA00022989"/>
    </source>
</evidence>
<dbReference type="EMBL" id="CAJNOK010009994">
    <property type="protein sequence ID" value="CAF1103598.1"/>
    <property type="molecule type" value="Genomic_DNA"/>
</dbReference>
<keyword evidence="4" id="KW-0571">Peptide transport</keyword>
<name>A0A8S2KY81_9BILA</name>
<keyword evidence="6 8" id="KW-1133">Transmembrane helix</keyword>
<evidence type="ECO:0000256" key="2">
    <source>
        <dbReference type="ARBA" id="ARBA00022448"/>
    </source>
</evidence>
<evidence type="ECO:0000313" key="9">
    <source>
        <dbReference type="EMBL" id="CAF1103598.1"/>
    </source>
</evidence>
<dbReference type="InterPro" id="IPR004813">
    <property type="entry name" value="OPT"/>
</dbReference>
<keyword evidence="5" id="KW-0653">Protein transport</keyword>
<protein>
    <submittedName>
        <fullName evidence="10">Uncharacterized protein</fullName>
    </submittedName>
</protein>
<reference evidence="10" key="1">
    <citation type="submission" date="2021-02" db="EMBL/GenBank/DDBJ databases">
        <authorList>
            <person name="Nowell W R."/>
        </authorList>
    </citation>
    <scope>NUCLEOTIDE SEQUENCE</scope>
</reference>
<evidence type="ECO:0000256" key="1">
    <source>
        <dbReference type="ARBA" id="ARBA00004141"/>
    </source>
</evidence>
<keyword evidence="2" id="KW-0813">Transport</keyword>
<feature type="transmembrane region" description="Helical" evidence="8">
    <location>
        <begin position="180"/>
        <end position="202"/>
    </location>
</feature>
<keyword evidence="3 8" id="KW-0812">Transmembrane</keyword>
<keyword evidence="7 8" id="KW-0472">Membrane</keyword>
<dbReference type="GO" id="GO:0016020">
    <property type="term" value="C:membrane"/>
    <property type="evidence" value="ECO:0007669"/>
    <property type="project" value="UniProtKB-SubCell"/>
</dbReference>
<evidence type="ECO:0000256" key="3">
    <source>
        <dbReference type="ARBA" id="ARBA00022692"/>
    </source>
</evidence>
<organism evidence="10 11">
    <name type="scientific">Didymodactylos carnosus</name>
    <dbReference type="NCBI Taxonomy" id="1234261"/>
    <lineage>
        <taxon>Eukaryota</taxon>
        <taxon>Metazoa</taxon>
        <taxon>Spiralia</taxon>
        <taxon>Gnathifera</taxon>
        <taxon>Rotifera</taxon>
        <taxon>Eurotatoria</taxon>
        <taxon>Bdelloidea</taxon>
        <taxon>Philodinida</taxon>
        <taxon>Philodinidae</taxon>
        <taxon>Didymodactylos</taxon>
    </lineage>
</organism>
<accession>A0A8S2KY81</accession>
<comment type="subcellular location">
    <subcellularLocation>
        <location evidence="1">Membrane</location>
        <topology evidence="1">Multi-pass membrane protein</topology>
    </subcellularLocation>
</comment>
<dbReference type="EMBL" id="CAJOBA010010165">
    <property type="protein sequence ID" value="CAF3865301.1"/>
    <property type="molecule type" value="Genomic_DNA"/>
</dbReference>
<evidence type="ECO:0000256" key="5">
    <source>
        <dbReference type="ARBA" id="ARBA00022927"/>
    </source>
</evidence>
<dbReference type="InterPro" id="IPR004648">
    <property type="entry name" value="Oligpept_transpt"/>
</dbReference>
<dbReference type="Proteomes" id="UP000682733">
    <property type="component" value="Unassembled WGS sequence"/>
</dbReference>
<dbReference type="Pfam" id="PF03169">
    <property type="entry name" value="OPT"/>
    <property type="match status" value="1"/>
</dbReference>
<dbReference type="AlphaFoldDB" id="A0A8S2KY81"/>
<dbReference type="GO" id="GO:0015031">
    <property type="term" value="P:protein transport"/>
    <property type="evidence" value="ECO:0007669"/>
    <property type="project" value="UniProtKB-KW"/>
</dbReference>
<dbReference type="PANTHER" id="PTHR22601">
    <property type="entry name" value="ISP4 LIKE PROTEIN"/>
    <property type="match status" value="1"/>
</dbReference>
<dbReference type="GO" id="GO:0035673">
    <property type="term" value="F:oligopeptide transmembrane transporter activity"/>
    <property type="evidence" value="ECO:0007669"/>
    <property type="project" value="InterPro"/>
</dbReference>
<evidence type="ECO:0000313" key="11">
    <source>
        <dbReference type="Proteomes" id="UP000682733"/>
    </source>
</evidence>
<sequence>MASTNATDVKSNYIDSEQASYEEIAGIVSNKDNQEMPCLTFRSAVIGIIYLQAKTTLSLDILLLVSTQVMGYGVAGILRRFLVWPSTMIWPGNLPIIALLRTLHEREQSTTIPIYYWVPGLIIPILTAFSWMCVIHPNNIVLSQLTGYDGLGMGTLVLDWDTIRGVFTDKFSSPILVPRFALMNALIGFVFFNWCLVPLLYYTNVSNFQLLPISITRYFYDKNRIPLAIPTETVLRNNTIVKSYEPILLTCGDAVGYYLIFGSLAALLIHTSLYHGKDILQQFYTSLKRRENDIHCTLMAKYPEAPEWSSWGIKNYWSEVSY</sequence>
<evidence type="ECO:0000313" key="10">
    <source>
        <dbReference type="EMBL" id="CAF3865301.1"/>
    </source>
</evidence>
<feature type="transmembrane region" description="Helical" evidence="8">
    <location>
        <begin position="114"/>
        <end position="135"/>
    </location>
</feature>
<feature type="transmembrane region" description="Helical" evidence="8">
    <location>
        <begin position="255"/>
        <end position="274"/>
    </location>
</feature>
<evidence type="ECO:0000256" key="7">
    <source>
        <dbReference type="ARBA" id="ARBA00023136"/>
    </source>
</evidence>
<gene>
    <name evidence="9" type="ORF">OVA965_LOCUS19416</name>
    <name evidence="10" type="ORF">TMI583_LOCUS19439</name>
</gene>
<comment type="caution">
    <text evidence="10">The sequence shown here is derived from an EMBL/GenBank/DDBJ whole genome shotgun (WGS) entry which is preliminary data.</text>
</comment>